<accession>A0A6B3R4A2</accession>
<organism evidence="3 4">
    <name type="scientific">Psychroflexus aurantiacus</name>
    <dbReference type="NCBI Taxonomy" id="2709310"/>
    <lineage>
        <taxon>Bacteria</taxon>
        <taxon>Pseudomonadati</taxon>
        <taxon>Bacteroidota</taxon>
        <taxon>Flavobacteriia</taxon>
        <taxon>Flavobacteriales</taxon>
        <taxon>Flavobacteriaceae</taxon>
        <taxon>Psychroflexus</taxon>
    </lineage>
</organism>
<dbReference type="Gene3D" id="3.40.50.12140">
    <property type="entry name" value="Domain of unknown function DUF4159"/>
    <property type="match status" value="1"/>
</dbReference>
<evidence type="ECO:0000259" key="2">
    <source>
        <dbReference type="Pfam" id="PF13709"/>
    </source>
</evidence>
<proteinExistence type="predicted"/>
<sequence length="214" mass="23808">MRLIFLLFLICGLGSSSAQEIALLKYEGGGDWYSNPTSLPNLVAFTNKTTGSKISNAINEVKPEDPDLFNYAFIHLTGHGNIYFSDKAASNLRAYLLSGGFLHADDNYGLKPYFEEAIKKVFPNRGLKKLSNAHPIFTSKFTFKNGLPKIHEHDGKPPIAYGIENEQGRLMVLFTYESDLGNGWEDASVHGDPEAIRQEALKMGVNILKYAFNQ</sequence>
<evidence type="ECO:0000313" key="3">
    <source>
        <dbReference type="EMBL" id="NEV94380.1"/>
    </source>
</evidence>
<comment type="caution">
    <text evidence="3">The sequence shown here is derived from an EMBL/GenBank/DDBJ whole genome shotgun (WGS) entry which is preliminary data.</text>
</comment>
<dbReference type="AlphaFoldDB" id="A0A6B3R4A2"/>
<evidence type="ECO:0000256" key="1">
    <source>
        <dbReference type="SAM" id="SignalP"/>
    </source>
</evidence>
<keyword evidence="1" id="KW-0732">Signal</keyword>
<reference evidence="3 4" key="1">
    <citation type="submission" date="2020-02" db="EMBL/GenBank/DDBJ databases">
        <title>Flavobacteriaceae Psychroflexus bacterium YR1-1, complete genome.</title>
        <authorList>
            <person name="Li Y."/>
            <person name="Wu S."/>
        </authorList>
    </citation>
    <scope>NUCLEOTIDE SEQUENCE [LARGE SCALE GENOMIC DNA]</scope>
    <source>
        <strain evidence="3 4">YR1-1</strain>
    </source>
</reference>
<protein>
    <submittedName>
        <fullName evidence="3">DUF4159 domain-containing protein</fullName>
    </submittedName>
</protein>
<dbReference type="RefSeq" id="WP_164005087.1">
    <property type="nucleotide sequence ID" value="NZ_JAAIKD010000004.1"/>
</dbReference>
<name>A0A6B3R4A2_9FLAO</name>
<keyword evidence="4" id="KW-1185">Reference proteome</keyword>
<dbReference type="InterPro" id="IPR025297">
    <property type="entry name" value="DUF4159"/>
</dbReference>
<dbReference type="Pfam" id="PF13709">
    <property type="entry name" value="DUF4159"/>
    <property type="match status" value="1"/>
</dbReference>
<gene>
    <name evidence="3" type="ORF">G3567_09520</name>
</gene>
<feature type="signal peptide" evidence="1">
    <location>
        <begin position="1"/>
        <end position="18"/>
    </location>
</feature>
<feature type="domain" description="DUF4159" evidence="2">
    <location>
        <begin position="21"/>
        <end position="212"/>
    </location>
</feature>
<evidence type="ECO:0000313" key="4">
    <source>
        <dbReference type="Proteomes" id="UP000478505"/>
    </source>
</evidence>
<feature type="chain" id="PRO_5025336260" evidence="1">
    <location>
        <begin position="19"/>
        <end position="214"/>
    </location>
</feature>
<dbReference type="Proteomes" id="UP000478505">
    <property type="component" value="Unassembled WGS sequence"/>
</dbReference>
<dbReference type="EMBL" id="JAAIKD010000004">
    <property type="protein sequence ID" value="NEV94380.1"/>
    <property type="molecule type" value="Genomic_DNA"/>
</dbReference>